<keyword evidence="2" id="KW-1185">Reference proteome</keyword>
<organism evidence="1 2">
    <name type="scientific">Desmonostoc muscorum LEGE 12446</name>
    <dbReference type="NCBI Taxonomy" id="1828758"/>
    <lineage>
        <taxon>Bacteria</taxon>
        <taxon>Bacillati</taxon>
        <taxon>Cyanobacteriota</taxon>
        <taxon>Cyanophyceae</taxon>
        <taxon>Nostocales</taxon>
        <taxon>Nostocaceae</taxon>
        <taxon>Desmonostoc</taxon>
    </lineage>
</organism>
<dbReference type="AlphaFoldDB" id="A0A8J6ZWG0"/>
<dbReference type="Proteomes" id="UP000622533">
    <property type="component" value="Unassembled WGS sequence"/>
</dbReference>
<comment type="caution">
    <text evidence="1">The sequence shown here is derived from an EMBL/GenBank/DDBJ whole genome shotgun (WGS) entry which is preliminary data.</text>
</comment>
<accession>A0A8J6ZWG0</accession>
<name>A0A8J6ZWG0_DESMC</name>
<dbReference type="RefSeq" id="WP_190882138.1">
    <property type="nucleotide sequence ID" value="NZ_JADEXS020000001.1"/>
</dbReference>
<sequence length="75" mass="8740">MKIVDKWLVLKSKLQNAWHSLVTVITSSSQLQVWETRLANGDCSWHAYDPMTGRSASFGSETEMRVWIETQYYSR</sequence>
<evidence type="ECO:0000313" key="1">
    <source>
        <dbReference type="EMBL" id="MBE9022939.1"/>
    </source>
</evidence>
<evidence type="ECO:0000313" key="2">
    <source>
        <dbReference type="Proteomes" id="UP000622533"/>
    </source>
</evidence>
<protein>
    <submittedName>
        <fullName evidence="1">Uncharacterized protein</fullName>
    </submittedName>
</protein>
<dbReference type="EMBL" id="JADEXS010000117">
    <property type="protein sequence ID" value="MBE9022939.1"/>
    <property type="molecule type" value="Genomic_DNA"/>
</dbReference>
<reference evidence="1" key="1">
    <citation type="submission" date="2020-10" db="EMBL/GenBank/DDBJ databases">
        <authorList>
            <person name="Castelo-Branco R."/>
            <person name="Eusebio N."/>
            <person name="Adriana R."/>
            <person name="Vieira A."/>
            <person name="Brugerolle De Fraissinette N."/>
            <person name="Rezende De Castro R."/>
            <person name="Schneider M.P."/>
            <person name="Vasconcelos V."/>
            <person name="Leao P.N."/>
        </authorList>
    </citation>
    <scope>NUCLEOTIDE SEQUENCE</scope>
    <source>
        <strain evidence="1">LEGE 12446</strain>
    </source>
</reference>
<proteinExistence type="predicted"/>
<gene>
    <name evidence="1" type="ORF">IQ276_11015</name>
</gene>